<evidence type="ECO:0000313" key="2">
    <source>
        <dbReference type="Proteomes" id="UP000006056"/>
    </source>
</evidence>
<dbReference type="HOGENOM" id="CLU_2319150_0_0_0"/>
<dbReference type="EMBL" id="CP003379">
    <property type="protein sequence ID" value="AFL89967.1"/>
    <property type="molecule type" value="Genomic_DNA"/>
</dbReference>
<evidence type="ECO:0000313" key="1">
    <source>
        <dbReference type="EMBL" id="AFL89967.1"/>
    </source>
</evidence>
<gene>
    <name evidence="1" type="ordered locus">Terro_3756</name>
</gene>
<sequence length="99" mass="10531">MAGSCRGPIQPALPLSTETQGFALGWEVAHLQCASLLDFYATGPGLKPFAIGPDSSGLKATAPFGSRFARMGLHPAKRRLGSEMVVRIRDAGERVLNYS</sequence>
<name>I3ZL49_TERRK</name>
<dbReference type="KEGG" id="trs:Terro_3756"/>
<dbReference type="AlphaFoldDB" id="I3ZL49"/>
<proteinExistence type="predicted"/>
<organism evidence="1 2">
    <name type="scientific">Terriglobus roseus (strain DSM 18391 / NRRL B-41598 / KBS 63)</name>
    <dbReference type="NCBI Taxonomy" id="926566"/>
    <lineage>
        <taxon>Bacteria</taxon>
        <taxon>Pseudomonadati</taxon>
        <taxon>Acidobacteriota</taxon>
        <taxon>Terriglobia</taxon>
        <taxon>Terriglobales</taxon>
        <taxon>Acidobacteriaceae</taxon>
        <taxon>Terriglobus</taxon>
    </lineage>
</organism>
<protein>
    <submittedName>
        <fullName evidence="1">Uncharacterized protein</fullName>
    </submittedName>
</protein>
<keyword evidence="2" id="KW-1185">Reference proteome</keyword>
<accession>I3ZL49</accession>
<dbReference type="STRING" id="926566.Terro_3756"/>
<reference evidence="1 2" key="1">
    <citation type="submission" date="2012-06" db="EMBL/GenBank/DDBJ databases">
        <title>Complete genome of Terriglobus roseus DSM 18391.</title>
        <authorList>
            <consortium name="US DOE Joint Genome Institute (JGI-PGF)"/>
            <person name="Lucas S."/>
            <person name="Copeland A."/>
            <person name="Lapidus A."/>
            <person name="Glavina del Rio T."/>
            <person name="Dalin E."/>
            <person name="Tice H."/>
            <person name="Bruce D."/>
            <person name="Goodwin L."/>
            <person name="Pitluck S."/>
            <person name="Peters L."/>
            <person name="Mikhailova N."/>
            <person name="Munk A.C.C."/>
            <person name="Kyrpides N."/>
            <person name="Mavromatis K."/>
            <person name="Ivanova N."/>
            <person name="Brettin T."/>
            <person name="Detter J.C."/>
            <person name="Han C."/>
            <person name="Larimer F."/>
            <person name="Land M."/>
            <person name="Hauser L."/>
            <person name="Markowitz V."/>
            <person name="Cheng J.-F."/>
            <person name="Hugenholtz P."/>
            <person name="Woyke T."/>
            <person name="Wu D."/>
            <person name="Brambilla E."/>
            <person name="Klenk H.-P."/>
            <person name="Eisen J.A."/>
        </authorList>
    </citation>
    <scope>NUCLEOTIDE SEQUENCE [LARGE SCALE GENOMIC DNA]</scope>
    <source>
        <strain evidence="2">DSM 18391 / NRRL B-41598 / KBS 63</strain>
    </source>
</reference>
<dbReference type="Proteomes" id="UP000006056">
    <property type="component" value="Chromosome"/>
</dbReference>